<feature type="domain" description="Fibronectin type-III" evidence="6">
    <location>
        <begin position="759"/>
        <end position="849"/>
    </location>
</feature>
<dbReference type="InterPro" id="IPR000408">
    <property type="entry name" value="Reg_chr_condens"/>
</dbReference>
<accession>A0A2T0KH23</accession>
<dbReference type="Pfam" id="PF00041">
    <property type="entry name" value="fn3"/>
    <property type="match status" value="6"/>
</dbReference>
<dbReference type="SUPFAM" id="SSF50985">
    <property type="entry name" value="RCC1/BLIP-II"/>
    <property type="match status" value="2"/>
</dbReference>
<evidence type="ECO:0000256" key="3">
    <source>
        <dbReference type="ARBA" id="ARBA00023326"/>
    </source>
</evidence>
<evidence type="ECO:0000256" key="1">
    <source>
        <dbReference type="ARBA" id="ARBA00022737"/>
    </source>
</evidence>
<keyword evidence="3" id="KW-0624">Polysaccharide degradation</keyword>
<dbReference type="Pfam" id="PF13540">
    <property type="entry name" value="RCC1_2"/>
    <property type="match status" value="2"/>
</dbReference>
<keyword evidence="3" id="KW-0119">Carbohydrate metabolism</keyword>
<dbReference type="InterPro" id="IPR051210">
    <property type="entry name" value="Ub_ligase/GEF_domain"/>
</dbReference>
<keyword evidence="2" id="KW-0378">Hydrolase</keyword>
<dbReference type="SMART" id="SM00060">
    <property type="entry name" value="FN3"/>
    <property type="match status" value="7"/>
</dbReference>
<keyword evidence="2" id="KW-0326">Glycosidase</keyword>
<dbReference type="Proteomes" id="UP000239415">
    <property type="component" value="Unassembled WGS sequence"/>
</dbReference>
<comment type="caution">
    <text evidence="7">The sequence shown here is derived from an EMBL/GenBank/DDBJ whole genome shotgun (WGS) entry which is preliminary data.</text>
</comment>
<feature type="region of interest" description="Disordered" evidence="4">
    <location>
        <begin position="927"/>
        <end position="955"/>
    </location>
</feature>
<keyword evidence="8" id="KW-1185">Reference proteome</keyword>
<dbReference type="PANTHER" id="PTHR22870:SF408">
    <property type="entry name" value="OS09G0560450 PROTEIN"/>
    <property type="match status" value="1"/>
</dbReference>
<feature type="domain" description="Fibronectin type-III" evidence="6">
    <location>
        <begin position="577"/>
        <end position="671"/>
    </location>
</feature>
<dbReference type="PROSITE" id="PS50853">
    <property type="entry name" value="FN3"/>
    <property type="match status" value="7"/>
</dbReference>
<name>A0A2T0KH23_9ACTN</name>
<dbReference type="PANTHER" id="PTHR22870">
    <property type="entry name" value="REGULATOR OF CHROMOSOME CONDENSATION"/>
    <property type="match status" value="1"/>
</dbReference>
<feature type="compositionally biased region" description="Pro residues" evidence="4">
    <location>
        <begin position="943"/>
        <end position="953"/>
    </location>
</feature>
<feature type="chain" id="PRO_5015473573" evidence="5">
    <location>
        <begin position="31"/>
        <end position="1232"/>
    </location>
</feature>
<dbReference type="AlphaFoldDB" id="A0A2T0KH23"/>
<keyword evidence="5" id="KW-0732">Signal</keyword>
<dbReference type="InterPro" id="IPR036116">
    <property type="entry name" value="FN3_sf"/>
</dbReference>
<feature type="domain" description="Fibronectin type-III" evidence="6">
    <location>
        <begin position="853"/>
        <end position="947"/>
    </location>
</feature>
<proteinExistence type="predicted"/>
<keyword evidence="1" id="KW-0677">Repeat</keyword>
<evidence type="ECO:0000259" key="6">
    <source>
        <dbReference type="PROSITE" id="PS50853"/>
    </source>
</evidence>
<feature type="compositionally biased region" description="Low complexity" evidence="4">
    <location>
        <begin position="652"/>
        <end position="667"/>
    </location>
</feature>
<dbReference type="GO" id="GO:0000272">
    <property type="term" value="P:polysaccharide catabolic process"/>
    <property type="evidence" value="ECO:0007669"/>
    <property type="project" value="UniProtKB-KW"/>
</dbReference>
<gene>
    <name evidence="7" type="ORF">CLV67_104267</name>
</gene>
<dbReference type="InterPro" id="IPR003961">
    <property type="entry name" value="FN3_dom"/>
</dbReference>
<organism evidence="7 8">
    <name type="scientific">Actinoplanes italicus</name>
    <dbReference type="NCBI Taxonomy" id="113567"/>
    <lineage>
        <taxon>Bacteria</taxon>
        <taxon>Bacillati</taxon>
        <taxon>Actinomycetota</taxon>
        <taxon>Actinomycetes</taxon>
        <taxon>Micromonosporales</taxon>
        <taxon>Micromonosporaceae</taxon>
        <taxon>Actinoplanes</taxon>
    </lineage>
</organism>
<feature type="compositionally biased region" description="Low complexity" evidence="4">
    <location>
        <begin position="833"/>
        <end position="849"/>
    </location>
</feature>
<dbReference type="CDD" id="cd00063">
    <property type="entry name" value="FN3"/>
    <property type="match status" value="1"/>
</dbReference>
<dbReference type="OrthoDB" id="9796385at2"/>
<dbReference type="Pfam" id="PF00415">
    <property type="entry name" value="RCC1"/>
    <property type="match status" value="4"/>
</dbReference>
<dbReference type="InterPro" id="IPR013783">
    <property type="entry name" value="Ig-like_fold"/>
</dbReference>
<feature type="compositionally biased region" description="Low complexity" evidence="4">
    <location>
        <begin position="927"/>
        <end position="942"/>
    </location>
</feature>
<feature type="domain" description="Fibronectin type-III" evidence="6">
    <location>
        <begin position="672"/>
        <end position="758"/>
    </location>
</feature>
<dbReference type="GO" id="GO:0016798">
    <property type="term" value="F:hydrolase activity, acting on glycosyl bonds"/>
    <property type="evidence" value="ECO:0007669"/>
    <property type="project" value="UniProtKB-KW"/>
</dbReference>
<dbReference type="PROSITE" id="PS50012">
    <property type="entry name" value="RCC1_3"/>
    <property type="match status" value="7"/>
</dbReference>
<protein>
    <submittedName>
        <fullName evidence="7">Alpha-tubulin suppressor-like RCC1 family protein</fullName>
    </submittedName>
</protein>
<feature type="compositionally biased region" description="Low complexity" evidence="4">
    <location>
        <begin position="745"/>
        <end position="758"/>
    </location>
</feature>
<dbReference type="RefSeq" id="WP_106317642.1">
    <property type="nucleotide sequence ID" value="NZ_BOMO01000020.1"/>
</dbReference>
<evidence type="ECO:0000313" key="8">
    <source>
        <dbReference type="Proteomes" id="UP000239415"/>
    </source>
</evidence>
<evidence type="ECO:0000313" key="7">
    <source>
        <dbReference type="EMBL" id="PRX22739.1"/>
    </source>
</evidence>
<feature type="domain" description="Fibronectin type-III" evidence="6">
    <location>
        <begin position="490"/>
        <end position="576"/>
    </location>
</feature>
<dbReference type="EMBL" id="PVMZ01000004">
    <property type="protein sequence ID" value="PRX22739.1"/>
    <property type="molecule type" value="Genomic_DNA"/>
</dbReference>
<feature type="domain" description="Fibronectin type-III" evidence="6">
    <location>
        <begin position="949"/>
        <end position="1067"/>
    </location>
</feature>
<dbReference type="Gene3D" id="2.60.40.10">
    <property type="entry name" value="Immunoglobulins"/>
    <property type="match status" value="8"/>
</dbReference>
<sequence>MLRKTLSTVGTLATLAVMMTATAAALPAMAQPPGGSGSQVTAGLYHTCARDGAGRAYCWGESGAGQTGSESDDGLRVAPAVVAAGARPAGVTYTQIAAGHYRTCGLGSDGKVYCWGASSEPDNFVPVAVNTDVILTSVAAGNRHICGLGEDARAYCWGGNAHGQLGDGSTTDRSAPVAVDTGVTFTRLAVGADHTCGLGTDQVTYCWGQNTDGRLGDGSTTNRSAPVAVTGGVTFTELTAGGYHTCGLGSDEVAYCWGGGVLGQLGDGDVQDRPAPVPVAAGVVPSGVTFTQLSAGGTFTCGLGSNAAAYCWGFSYAGQVGDGGTTDQPRQESSPVAVVAGEIPPGVTLTRLSAGGGHTCATGSDANIYCWGNGGAGQLGDGDGLSKSSPVAVSTLAQPPTGVTVTPGDRQAVVSWTAPANFGSGTLTGYTATASPGGRTCASPTPTTCTITGLTNSTAYTVTVTATTTAGTSAASIPSAPATPFAGPQPPTAVTATPGDQQVVVSWTAAGLGSGALTGYTATASPGGRTCASPAPTTCTITGLTNSTAYTVTVTATTTAGTSAASAPSAPVTPFAGPQPPTGVTATPGDTQAVVSWTAPANLGSGTLTGYTATASPDGRTCITAGPTNCTITGLTNSTPYTVTVTATTTAGTSTVSTPSAPVTPFTAPQPPSGVTATPGDERITVSWTAPANLGSGALTGYTATASPGGRDCTTPAATTCTITGLTNSTAYTVTVTATTTAGTSAASAPSAPATPFAAPQPPTGVTATPGDTQAVVSWTAPANLGSGTLTGYIATASPGGKSCTTTGATTCTITGLTNGAAYTVTVTASTTADKSAASSPSAPVTPSAGLKAPSGVTVTAGDRQITVSWDPAQPGTETPIKYTATASPSGKTCTISSSSIHGGLCTIHGLTNGTAYTVTMIATNKSGTSPPTAPSGPVTPVASPPAGRPQPPVVTAAQPQNETIAVSWNPGSPGAGTLLGYTATATATTDPCAATTTPCVTTASKTATRLAAASADPAACSTTDAQTCTITGLINGTSYLITVTTHTTTGDSEVDSTGPVVNTTPHNGALVRGTRFTTTVKAQDPAGIGRSYLTGPDGVGRADSYTEAEVPTGKDGNRTVTWIVLDRLGNQTTAWRTVTVDNTAPAVALRKAPKNGAKLTKATTITATANDRNGIARVQLIVNGKPVASDTRPEYAFALNPARYGKKLTVKIRAYDRAGNARDTGRRTYHR</sequence>
<feature type="signal peptide" evidence="5">
    <location>
        <begin position="1"/>
        <end position="30"/>
    </location>
</feature>
<evidence type="ECO:0000256" key="2">
    <source>
        <dbReference type="ARBA" id="ARBA00023295"/>
    </source>
</evidence>
<evidence type="ECO:0000256" key="4">
    <source>
        <dbReference type="SAM" id="MobiDB-lite"/>
    </source>
</evidence>
<feature type="region of interest" description="Disordered" evidence="4">
    <location>
        <begin position="652"/>
        <end position="678"/>
    </location>
</feature>
<dbReference type="InterPro" id="IPR009091">
    <property type="entry name" value="RCC1/BLIP-II"/>
</dbReference>
<dbReference type="Pfam" id="PF17957">
    <property type="entry name" value="Big_7"/>
    <property type="match status" value="1"/>
</dbReference>
<dbReference type="Gene3D" id="2.130.10.30">
    <property type="entry name" value="Regulator of chromosome condensation 1/beta-lactamase-inhibitor protein II"/>
    <property type="match status" value="2"/>
</dbReference>
<reference evidence="7 8" key="1">
    <citation type="submission" date="2018-03" db="EMBL/GenBank/DDBJ databases">
        <title>Genomic Encyclopedia of Archaeal and Bacterial Type Strains, Phase II (KMG-II): from individual species to whole genera.</title>
        <authorList>
            <person name="Goeker M."/>
        </authorList>
    </citation>
    <scope>NUCLEOTIDE SEQUENCE [LARGE SCALE GENOMIC DNA]</scope>
    <source>
        <strain evidence="7 8">DSM 43146</strain>
    </source>
</reference>
<evidence type="ECO:0000256" key="5">
    <source>
        <dbReference type="SAM" id="SignalP"/>
    </source>
</evidence>
<dbReference type="SUPFAM" id="SSF49265">
    <property type="entry name" value="Fibronectin type III"/>
    <property type="match status" value="4"/>
</dbReference>
<feature type="region of interest" description="Disordered" evidence="4">
    <location>
        <begin position="745"/>
        <end position="771"/>
    </location>
</feature>
<feature type="domain" description="Fibronectin type-III" evidence="6">
    <location>
        <begin position="399"/>
        <end position="489"/>
    </location>
</feature>
<feature type="region of interest" description="Disordered" evidence="4">
    <location>
        <begin position="833"/>
        <end position="856"/>
    </location>
</feature>